<dbReference type="AlphaFoldDB" id="A0A3E4QJM1"/>
<dbReference type="Proteomes" id="UP000260835">
    <property type="component" value="Unassembled WGS sequence"/>
</dbReference>
<gene>
    <name evidence="2" type="ORF">DXC89_07605</name>
</gene>
<dbReference type="RefSeq" id="WP_117653716.1">
    <property type="nucleotide sequence ID" value="NZ_CABOGP010000052.1"/>
</dbReference>
<organism evidence="2 3">
    <name type="scientific">Prevotella disiens</name>
    <dbReference type="NCBI Taxonomy" id="28130"/>
    <lineage>
        <taxon>Bacteria</taxon>
        <taxon>Pseudomonadati</taxon>
        <taxon>Bacteroidota</taxon>
        <taxon>Bacteroidia</taxon>
        <taxon>Bacteroidales</taxon>
        <taxon>Prevotellaceae</taxon>
        <taxon>Prevotella</taxon>
    </lineage>
</organism>
<feature type="chain" id="PRO_5017725689" evidence="1">
    <location>
        <begin position="26"/>
        <end position="767"/>
    </location>
</feature>
<protein>
    <submittedName>
        <fullName evidence="2">Uncharacterized protein</fullName>
    </submittedName>
</protein>
<evidence type="ECO:0000256" key="1">
    <source>
        <dbReference type="SAM" id="SignalP"/>
    </source>
</evidence>
<evidence type="ECO:0000313" key="3">
    <source>
        <dbReference type="Proteomes" id="UP000260835"/>
    </source>
</evidence>
<feature type="signal peptide" evidence="1">
    <location>
        <begin position="1"/>
        <end position="25"/>
    </location>
</feature>
<keyword evidence="1" id="KW-0732">Signal</keyword>
<sequence length="767" mass="87283">MMTRKHLYTLLITCLTLLSSVTAQAGVNEWTVNPKNSKELLYTYKTATYDYGGYKVHGEITFSFVNERVDREANDKWKDFHMRIGTVKENGVTYQTSGYVKVYGQNATGTYDLTNYNYCHFHYYNANIDENNNDLVEFNDFQVLGSAWWDMDVQNSIKLFFHDSYHNVLETVRIPRPIDNTVKCYSTTEGSLLADQKLLVRHYRTNLLNRYNNFNQHMNKGVMYVKKNGDGTYLFDPVWEEFKTTDADNYQYARNKYKQNALGWTGQVGNDKVVVAPKGKDGKYRLTINALLPIATIEEQKDGLAYTLLQAIVRAPKGAKVRMSGKAWDYVYKKYKLAETDGAVVAGVGIDDTPDLTKNTAYGTVNKHGRVDYLKREANGGWLKLELPVRLTQVENIPGQEMESKGYMILTSDQPFEVSDIFMLWRPNQPGYYQTSANYNPNEMVDYDMNTSYIDLTKETKFSLFDRGDNLNRVVKVNANTTFALKGHEHPCNVLVEGKNMPLLYLTDRGVLTNDNGSFKANTGVWKDINKEKYMKSGYTFGVGETFTADKVWFDRNFARSQDANGSYHSMSTICLPFAMDEADLSKFNVSKAYKFKTANDNTATFDEVKSTEADTPYLIEPSEAITTANEKPIEFFNKQIPASKIAGGDFIGTYQYRNLPASENGYRNYIFGFNTQKFNYVKSTGASFKPFRAYLRSKQSANSLAKNIEFKIWDGSVTGIEQINPTDNTPSHAPIYTIDGRMVSPTGNLQLLPQGIYIQNGKKIIK</sequence>
<accession>A0A3E4QJM1</accession>
<dbReference type="EMBL" id="QSRD01000052">
    <property type="protein sequence ID" value="RGK98264.1"/>
    <property type="molecule type" value="Genomic_DNA"/>
</dbReference>
<comment type="caution">
    <text evidence="2">The sequence shown here is derived from an EMBL/GenBank/DDBJ whole genome shotgun (WGS) entry which is preliminary data.</text>
</comment>
<reference evidence="2 3" key="1">
    <citation type="submission" date="2018-08" db="EMBL/GenBank/DDBJ databases">
        <title>A genome reference for cultivated species of the human gut microbiota.</title>
        <authorList>
            <person name="Zou Y."/>
            <person name="Xue W."/>
            <person name="Luo G."/>
        </authorList>
    </citation>
    <scope>NUCLEOTIDE SEQUENCE [LARGE SCALE GENOMIC DNA]</scope>
    <source>
        <strain evidence="2 3">TF09-12</strain>
    </source>
</reference>
<name>A0A3E4QJM1_9BACT</name>
<evidence type="ECO:0000313" key="2">
    <source>
        <dbReference type="EMBL" id="RGK98264.1"/>
    </source>
</evidence>
<proteinExistence type="predicted"/>